<accession>A0A4Y9XZJ7</accession>
<evidence type="ECO:0000313" key="1">
    <source>
        <dbReference type="EMBL" id="TFY55118.1"/>
    </source>
</evidence>
<dbReference type="STRING" id="34475.A0A4Y9XZJ7"/>
<dbReference type="Gene3D" id="3.40.50.300">
    <property type="entry name" value="P-loop containing nucleotide triphosphate hydrolases"/>
    <property type="match status" value="1"/>
</dbReference>
<comment type="caution">
    <text evidence="1">The sequence shown here is derived from an EMBL/GenBank/DDBJ whole genome shotgun (WGS) entry which is preliminary data.</text>
</comment>
<protein>
    <submittedName>
        <fullName evidence="1">Uncharacterized protein</fullName>
    </submittedName>
</protein>
<dbReference type="AlphaFoldDB" id="A0A4Y9XZJ7"/>
<name>A0A4Y9XZJ7_9APHY</name>
<organism evidence="1 2">
    <name type="scientific">Rhodofomes roseus</name>
    <dbReference type="NCBI Taxonomy" id="34475"/>
    <lineage>
        <taxon>Eukaryota</taxon>
        <taxon>Fungi</taxon>
        <taxon>Dikarya</taxon>
        <taxon>Basidiomycota</taxon>
        <taxon>Agaricomycotina</taxon>
        <taxon>Agaricomycetes</taxon>
        <taxon>Polyporales</taxon>
        <taxon>Rhodofomes</taxon>
    </lineage>
</organism>
<gene>
    <name evidence="1" type="ORF">EVJ58_g8454</name>
</gene>
<dbReference type="EMBL" id="SEKV01000624">
    <property type="protein sequence ID" value="TFY55118.1"/>
    <property type="molecule type" value="Genomic_DNA"/>
</dbReference>
<dbReference type="Proteomes" id="UP000298390">
    <property type="component" value="Unassembled WGS sequence"/>
</dbReference>
<sequence>MVICPTKALEHDMEPNFQAAGLRTLVINADTTRAALARRDDVWKLAAAERDVILLSPEQLATSGFRRLMDERTF</sequence>
<evidence type="ECO:0000313" key="2">
    <source>
        <dbReference type="Proteomes" id="UP000298390"/>
    </source>
</evidence>
<reference evidence="1 2" key="1">
    <citation type="submission" date="2019-01" db="EMBL/GenBank/DDBJ databases">
        <title>Genome sequencing of the rare red list fungi Fomitopsis rosea.</title>
        <authorList>
            <person name="Buettner E."/>
            <person name="Kellner H."/>
        </authorList>
    </citation>
    <scope>NUCLEOTIDE SEQUENCE [LARGE SCALE GENOMIC DNA]</scope>
    <source>
        <strain evidence="1 2">DSM 105464</strain>
    </source>
</reference>
<proteinExistence type="predicted"/>
<dbReference type="InterPro" id="IPR027417">
    <property type="entry name" value="P-loop_NTPase"/>
</dbReference>